<evidence type="ECO:0000256" key="6">
    <source>
        <dbReference type="ARBA" id="ARBA00023136"/>
    </source>
</evidence>
<organism evidence="9 10">
    <name type="scientific">Streptomyces jeddahensis</name>
    <dbReference type="NCBI Taxonomy" id="1716141"/>
    <lineage>
        <taxon>Bacteria</taxon>
        <taxon>Bacillati</taxon>
        <taxon>Actinomycetota</taxon>
        <taxon>Actinomycetes</taxon>
        <taxon>Kitasatosporales</taxon>
        <taxon>Streptomycetaceae</taxon>
        <taxon>Streptomyces</taxon>
    </lineage>
</organism>
<evidence type="ECO:0000256" key="2">
    <source>
        <dbReference type="ARBA" id="ARBA00022448"/>
    </source>
</evidence>
<evidence type="ECO:0000313" key="10">
    <source>
        <dbReference type="Proteomes" id="UP000077381"/>
    </source>
</evidence>
<comment type="caution">
    <text evidence="9">The sequence shown here is derived from an EMBL/GenBank/DDBJ whole genome shotgun (WGS) entry which is preliminary data.</text>
</comment>
<dbReference type="STRING" id="1716141.STSP_67460"/>
<dbReference type="PATRIC" id="fig|1716141.3.peg.7126"/>
<evidence type="ECO:0000256" key="1">
    <source>
        <dbReference type="ARBA" id="ARBA00004651"/>
    </source>
</evidence>
<keyword evidence="2 7" id="KW-0813">Transport</keyword>
<dbReference type="CDD" id="cd06261">
    <property type="entry name" value="TM_PBP2"/>
    <property type="match status" value="1"/>
</dbReference>
<gene>
    <name evidence="9" type="primary">lacF_25</name>
    <name evidence="9" type="ORF">STSP_67460</name>
</gene>
<dbReference type="InterPro" id="IPR000515">
    <property type="entry name" value="MetI-like"/>
</dbReference>
<dbReference type="GO" id="GO:0055085">
    <property type="term" value="P:transmembrane transport"/>
    <property type="evidence" value="ECO:0007669"/>
    <property type="project" value="InterPro"/>
</dbReference>
<evidence type="ECO:0000256" key="5">
    <source>
        <dbReference type="ARBA" id="ARBA00022989"/>
    </source>
</evidence>
<feature type="transmembrane region" description="Helical" evidence="7">
    <location>
        <begin position="271"/>
        <end position="291"/>
    </location>
</feature>
<sequence length="304" mass="33745">MRHGKYPFVYGFLIPPVVLYLVFVIGPYLQSFYISMTDWRGLSPEVRLIGLDNFARVFQDEMFWKALRNHGQLLLTVPLFTLAIALLFAFLLNVAGRSAGNAIGGLRGSTFYKIIFFFPQVLSIAVLGVLFQLVYRPDEGGLLNGLLGKAGIAPVGFLTDPDLALWSIIAVMVWSHVGFYLVLFSAGMAAIPKELYEAAAIDGAGRARTFFTVTLPLLRNHVQTGWIYLGIGVLDYFVLIKVLSVDEGGPDGATTVLGMQVWKSAFTNYNFGYASALGVVLFFIVMTFAMVTMRFTRNREEIEF</sequence>
<dbReference type="GO" id="GO:0005886">
    <property type="term" value="C:plasma membrane"/>
    <property type="evidence" value="ECO:0007669"/>
    <property type="project" value="UniProtKB-SubCell"/>
</dbReference>
<dbReference type="Proteomes" id="UP000077381">
    <property type="component" value="Unassembled WGS sequence"/>
</dbReference>
<feature type="domain" description="ABC transmembrane type-1" evidence="8">
    <location>
        <begin position="67"/>
        <end position="292"/>
    </location>
</feature>
<dbReference type="InterPro" id="IPR051393">
    <property type="entry name" value="ABC_transporter_permease"/>
</dbReference>
<evidence type="ECO:0000313" key="9">
    <source>
        <dbReference type="EMBL" id="OAH09981.1"/>
    </source>
</evidence>
<comment type="similarity">
    <text evidence="7">Belongs to the binding-protein-dependent transport system permease family.</text>
</comment>
<dbReference type="EMBL" id="LOHS01000164">
    <property type="protein sequence ID" value="OAH09981.1"/>
    <property type="molecule type" value="Genomic_DNA"/>
</dbReference>
<dbReference type="InterPro" id="IPR035906">
    <property type="entry name" value="MetI-like_sf"/>
</dbReference>
<dbReference type="SUPFAM" id="SSF161098">
    <property type="entry name" value="MetI-like"/>
    <property type="match status" value="1"/>
</dbReference>
<reference evidence="9 10" key="1">
    <citation type="submission" date="2015-12" db="EMBL/GenBank/DDBJ databases">
        <title>Genome sequence of Streptomyces sp. G25.</title>
        <authorList>
            <person name="Poehlein A."/>
            <person name="Roettig A."/>
            <person name="Hiessl S."/>
            <person name="Hauschild P."/>
            <person name="Schauer J."/>
            <person name="Madkour M.H."/>
            <person name="Al-Ansari A.M."/>
            <person name="Almakishah N.H."/>
            <person name="Steinbuechel A."/>
            <person name="Daniel R."/>
        </authorList>
    </citation>
    <scope>NUCLEOTIDE SEQUENCE [LARGE SCALE GENOMIC DNA]</scope>
    <source>
        <strain evidence="10">G25(2015)</strain>
    </source>
</reference>
<keyword evidence="10" id="KW-1185">Reference proteome</keyword>
<comment type="subcellular location">
    <subcellularLocation>
        <location evidence="1 7">Cell membrane</location>
        <topology evidence="1 7">Multi-pass membrane protein</topology>
    </subcellularLocation>
</comment>
<feature type="transmembrane region" description="Helical" evidence="7">
    <location>
        <begin position="7"/>
        <end position="29"/>
    </location>
</feature>
<feature type="transmembrane region" description="Helical" evidence="7">
    <location>
        <begin position="163"/>
        <end position="183"/>
    </location>
</feature>
<dbReference type="Pfam" id="PF00528">
    <property type="entry name" value="BPD_transp_1"/>
    <property type="match status" value="1"/>
</dbReference>
<keyword evidence="6 7" id="KW-0472">Membrane</keyword>
<feature type="transmembrane region" description="Helical" evidence="7">
    <location>
        <begin position="73"/>
        <end position="94"/>
    </location>
</feature>
<dbReference type="RefSeq" id="WP_067284710.1">
    <property type="nucleotide sequence ID" value="NZ_LOHS01000164.1"/>
</dbReference>
<keyword evidence="5 7" id="KW-1133">Transmembrane helix</keyword>
<evidence type="ECO:0000256" key="7">
    <source>
        <dbReference type="RuleBase" id="RU363032"/>
    </source>
</evidence>
<name>A0A177HGC7_9ACTN</name>
<evidence type="ECO:0000259" key="8">
    <source>
        <dbReference type="PROSITE" id="PS50928"/>
    </source>
</evidence>
<dbReference type="OrthoDB" id="9782326at2"/>
<protein>
    <submittedName>
        <fullName evidence="9">Lactose transport system permease protein LacF</fullName>
    </submittedName>
</protein>
<dbReference type="Gene3D" id="1.10.3720.10">
    <property type="entry name" value="MetI-like"/>
    <property type="match status" value="1"/>
</dbReference>
<dbReference type="AlphaFoldDB" id="A0A177HGC7"/>
<accession>A0A177HGC7</accession>
<dbReference type="PANTHER" id="PTHR30193">
    <property type="entry name" value="ABC TRANSPORTER PERMEASE PROTEIN"/>
    <property type="match status" value="1"/>
</dbReference>
<keyword evidence="4 7" id="KW-0812">Transmembrane</keyword>
<keyword evidence="3" id="KW-1003">Cell membrane</keyword>
<proteinExistence type="inferred from homology"/>
<evidence type="ECO:0000256" key="4">
    <source>
        <dbReference type="ARBA" id="ARBA00022692"/>
    </source>
</evidence>
<evidence type="ECO:0000256" key="3">
    <source>
        <dbReference type="ARBA" id="ARBA00022475"/>
    </source>
</evidence>
<dbReference type="PROSITE" id="PS50928">
    <property type="entry name" value="ABC_TM1"/>
    <property type="match status" value="1"/>
</dbReference>
<dbReference type="PANTHER" id="PTHR30193:SF41">
    <property type="entry name" value="DIACETYLCHITOBIOSE UPTAKE SYSTEM PERMEASE PROTEIN NGCF"/>
    <property type="match status" value="1"/>
</dbReference>
<feature type="transmembrane region" description="Helical" evidence="7">
    <location>
        <begin position="114"/>
        <end position="135"/>
    </location>
</feature>